<reference evidence="2 3" key="1">
    <citation type="submission" date="2022-06" db="EMBL/GenBank/DDBJ databases">
        <title>Runella sp. S5 genome sequencing.</title>
        <authorList>
            <person name="Park S."/>
        </authorList>
    </citation>
    <scope>NUCLEOTIDE SEQUENCE [LARGE SCALE GENOMIC DNA]</scope>
    <source>
        <strain evidence="2 3">S5</strain>
    </source>
</reference>
<protein>
    <submittedName>
        <fullName evidence="2">Uncharacterized protein</fullName>
    </submittedName>
</protein>
<dbReference type="PROSITE" id="PS51257">
    <property type="entry name" value="PROKAR_LIPOPROTEIN"/>
    <property type="match status" value="1"/>
</dbReference>
<keyword evidence="1" id="KW-0732">Signal</keyword>
<accession>A0ABT1FLS7</accession>
<evidence type="ECO:0000256" key="1">
    <source>
        <dbReference type="SAM" id="SignalP"/>
    </source>
</evidence>
<comment type="caution">
    <text evidence="2">The sequence shown here is derived from an EMBL/GenBank/DDBJ whole genome shotgun (WGS) entry which is preliminary data.</text>
</comment>
<feature type="signal peptide" evidence="1">
    <location>
        <begin position="1"/>
        <end position="19"/>
    </location>
</feature>
<evidence type="ECO:0000313" key="2">
    <source>
        <dbReference type="EMBL" id="MCP1381498.1"/>
    </source>
</evidence>
<proteinExistence type="predicted"/>
<dbReference type="RefSeq" id="WP_253525108.1">
    <property type="nucleotide sequence ID" value="NZ_JAMZEL010000001.1"/>
</dbReference>
<dbReference type="Proteomes" id="UP001204772">
    <property type="component" value="Unassembled WGS sequence"/>
</dbReference>
<sequence>MKTALFLSLILLLSCNVIAQVTLSPNAANKVDVSGAIRSSTLSGSNQRPVVATPDGVLIPLSPDSVSYLSIPPSAFRPSSSSVFYSIGNFNSVYLGSGANADLSAPVYLPHRARIKEIKACYYDNNADNNLNMILWQYNPQTLTGNGYYSLTTSGQSGTVRCGTFNNFNPVEKPYHTIDNKNSYYALEVRAAPLTWTGIDMGIISVHITYFPY</sequence>
<evidence type="ECO:0000313" key="3">
    <source>
        <dbReference type="Proteomes" id="UP001204772"/>
    </source>
</evidence>
<keyword evidence="3" id="KW-1185">Reference proteome</keyword>
<dbReference type="EMBL" id="JAMZEL010000001">
    <property type="protein sequence ID" value="MCP1381498.1"/>
    <property type="molecule type" value="Genomic_DNA"/>
</dbReference>
<organism evidence="2 3">
    <name type="scientific">Runella salmonicolor</name>
    <dbReference type="NCBI Taxonomy" id="2950278"/>
    <lineage>
        <taxon>Bacteria</taxon>
        <taxon>Pseudomonadati</taxon>
        <taxon>Bacteroidota</taxon>
        <taxon>Cytophagia</taxon>
        <taxon>Cytophagales</taxon>
        <taxon>Spirosomataceae</taxon>
        <taxon>Runella</taxon>
    </lineage>
</organism>
<feature type="chain" id="PRO_5045838774" evidence="1">
    <location>
        <begin position="20"/>
        <end position="213"/>
    </location>
</feature>
<gene>
    <name evidence="2" type="ORF">NCI00_03645</name>
</gene>
<name>A0ABT1FLS7_9BACT</name>